<feature type="compositionally biased region" description="Low complexity" evidence="1">
    <location>
        <begin position="124"/>
        <end position="133"/>
    </location>
</feature>
<name>A0A835Z428_9STRA</name>
<dbReference type="EMBL" id="JAFCMP010000101">
    <property type="protein sequence ID" value="KAG5186876.1"/>
    <property type="molecule type" value="Genomic_DNA"/>
</dbReference>
<reference evidence="2" key="1">
    <citation type="submission" date="2021-02" db="EMBL/GenBank/DDBJ databases">
        <title>First Annotated Genome of the Yellow-green Alga Tribonema minus.</title>
        <authorList>
            <person name="Mahan K.M."/>
        </authorList>
    </citation>
    <scope>NUCLEOTIDE SEQUENCE</scope>
    <source>
        <strain evidence="2">UTEX B ZZ1240</strain>
    </source>
</reference>
<feature type="region of interest" description="Disordered" evidence="1">
    <location>
        <begin position="362"/>
        <end position="389"/>
    </location>
</feature>
<evidence type="ECO:0000256" key="1">
    <source>
        <dbReference type="SAM" id="MobiDB-lite"/>
    </source>
</evidence>
<comment type="caution">
    <text evidence="2">The sequence shown here is derived from an EMBL/GenBank/DDBJ whole genome shotgun (WGS) entry which is preliminary data.</text>
</comment>
<protein>
    <submittedName>
        <fullName evidence="2">Uncharacterized protein</fullName>
    </submittedName>
</protein>
<feature type="compositionally biased region" description="Gly residues" evidence="1">
    <location>
        <begin position="134"/>
        <end position="157"/>
    </location>
</feature>
<sequence length="464" mass="46627">MSGRASPLYVESCLEHSQDQETYRIRCSNLSSAWRWRSAKAQIQQKQQWQLPSLSFYTFASPAAVAGSLAPSLLRPHTTAVAASATTLGRVTLYPSDDDERASSSGRGAGATTTGSGGGGVVGGTKAAADSGNGSSGEGGSGAGGSSGSGSSSGGSGRGGVPALLLCGDDRTVTAYARGHAESETGAPLSKVTAAGDGSGGGGGALRELLLAMLSPPPPAAAVLCVAEGAEGAMAVGCADGSVRLGWHASAGAPVWECFLLDSPVVGIEKVGTTWHSCCGCGSFTGGGADEVAVGTFFGRLLLLRARLDGRLRPAKGLSGRFNAAAAAAGSAKEGAAAGDPKLLQSLLGCLVRDAVAEQQRSALAEDEKDKQQSVLDEDVPSAPVDSRGSVEGADLELIWARNFPNPVYHVALGDFSFDGLLELVVTTSQSVHVLHRADAGRAAAARLHDTLAALAALSIDAPA</sequence>
<evidence type="ECO:0000313" key="3">
    <source>
        <dbReference type="Proteomes" id="UP000664859"/>
    </source>
</evidence>
<gene>
    <name evidence="2" type="ORF">JKP88DRAFT_276279</name>
</gene>
<keyword evidence="3" id="KW-1185">Reference proteome</keyword>
<organism evidence="2 3">
    <name type="scientific">Tribonema minus</name>
    <dbReference type="NCBI Taxonomy" id="303371"/>
    <lineage>
        <taxon>Eukaryota</taxon>
        <taxon>Sar</taxon>
        <taxon>Stramenopiles</taxon>
        <taxon>Ochrophyta</taxon>
        <taxon>PX clade</taxon>
        <taxon>Xanthophyceae</taxon>
        <taxon>Tribonematales</taxon>
        <taxon>Tribonemataceae</taxon>
        <taxon>Tribonema</taxon>
    </lineage>
</organism>
<accession>A0A835Z428</accession>
<feature type="compositionally biased region" description="Low complexity" evidence="1">
    <location>
        <begin position="103"/>
        <end position="114"/>
    </location>
</feature>
<dbReference type="AlphaFoldDB" id="A0A835Z428"/>
<evidence type="ECO:0000313" key="2">
    <source>
        <dbReference type="EMBL" id="KAG5186876.1"/>
    </source>
</evidence>
<dbReference type="Proteomes" id="UP000664859">
    <property type="component" value="Unassembled WGS sequence"/>
</dbReference>
<proteinExistence type="predicted"/>
<feature type="region of interest" description="Disordered" evidence="1">
    <location>
        <begin position="92"/>
        <end position="157"/>
    </location>
</feature>